<dbReference type="GeneID" id="113863429"/>
<dbReference type="SUPFAM" id="SSF50494">
    <property type="entry name" value="Trypsin-like serine proteases"/>
    <property type="match status" value="2"/>
</dbReference>
<dbReference type="PANTHER" id="PTHR22939:SF125">
    <property type="entry name" value="PROTEASE DO-LIKE 14-RELATED"/>
    <property type="match status" value="1"/>
</dbReference>
<dbReference type="Gene3D" id="2.40.10.10">
    <property type="entry name" value="Trypsin-like serine proteases"/>
    <property type="match status" value="1"/>
</dbReference>
<organism evidence="2 3">
    <name type="scientific">Abrus precatorius</name>
    <name type="common">Indian licorice</name>
    <name type="synonym">Glycine abrus</name>
    <dbReference type="NCBI Taxonomy" id="3816"/>
    <lineage>
        <taxon>Eukaryota</taxon>
        <taxon>Viridiplantae</taxon>
        <taxon>Streptophyta</taxon>
        <taxon>Embryophyta</taxon>
        <taxon>Tracheophyta</taxon>
        <taxon>Spermatophyta</taxon>
        <taxon>Magnoliopsida</taxon>
        <taxon>eudicotyledons</taxon>
        <taxon>Gunneridae</taxon>
        <taxon>Pentapetalae</taxon>
        <taxon>rosids</taxon>
        <taxon>fabids</taxon>
        <taxon>Fabales</taxon>
        <taxon>Fabaceae</taxon>
        <taxon>Papilionoideae</taxon>
        <taxon>50 kb inversion clade</taxon>
        <taxon>NPAAA clade</taxon>
        <taxon>indigoferoid/millettioid clade</taxon>
        <taxon>Abreae</taxon>
        <taxon>Abrus</taxon>
    </lineage>
</organism>
<keyword evidence="2" id="KW-1185">Reference proteome</keyword>
<reference evidence="3" key="2">
    <citation type="submission" date="2025-08" db="UniProtKB">
        <authorList>
            <consortium name="RefSeq"/>
        </authorList>
    </citation>
    <scope>IDENTIFICATION</scope>
    <source>
        <tissue evidence="3">Young leaves</tissue>
    </source>
</reference>
<dbReference type="RefSeq" id="XP_027352808.1">
    <property type="nucleotide sequence ID" value="XM_027497007.1"/>
</dbReference>
<evidence type="ECO:0000256" key="1">
    <source>
        <dbReference type="ARBA" id="ARBA00010541"/>
    </source>
</evidence>
<dbReference type="Pfam" id="PF13365">
    <property type="entry name" value="Trypsin_2"/>
    <property type="match status" value="2"/>
</dbReference>
<dbReference type="InterPro" id="IPR043504">
    <property type="entry name" value="Peptidase_S1_PA_chymotrypsin"/>
</dbReference>
<dbReference type="Gene3D" id="2.40.10.120">
    <property type="match status" value="2"/>
</dbReference>
<evidence type="ECO:0000313" key="3">
    <source>
        <dbReference type="RefSeq" id="XP_027352808.1"/>
    </source>
</evidence>
<dbReference type="Proteomes" id="UP000694853">
    <property type="component" value="Unplaced"/>
</dbReference>
<reference evidence="2" key="1">
    <citation type="journal article" date="2019" name="Toxins">
        <title>Detection of Abrin-Like and Prepropulchellin-Like Toxin Genes and Transcripts Using Whole Genome Sequencing and Full-Length Transcript Sequencing of Abrus precatorius.</title>
        <authorList>
            <person name="Hovde B.T."/>
            <person name="Daligault H.E."/>
            <person name="Hanschen E.R."/>
            <person name="Kunde Y.A."/>
            <person name="Johnson M.B."/>
            <person name="Starkenburg S.R."/>
            <person name="Johnson S.L."/>
        </authorList>
    </citation>
    <scope>NUCLEOTIDE SEQUENCE [LARGE SCALE GENOMIC DNA]</scope>
</reference>
<evidence type="ECO:0000313" key="2">
    <source>
        <dbReference type="Proteomes" id="UP000694853"/>
    </source>
</evidence>
<proteinExistence type="inferred from homology"/>
<name>A0A8B8LC06_ABRPR</name>
<dbReference type="InterPro" id="IPR001940">
    <property type="entry name" value="Peptidase_S1C"/>
</dbReference>
<dbReference type="PANTHER" id="PTHR22939">
    <property type="entry name" value="SERINE PROTEASE FAMILY S1C HTRA-RELATED"/>
    <property type="match status" value="1"/>
</dbReference>
<gene>
    <name evidence="3" type="primary">LOC113863429</name>
</gene>
<protein>
    <submittedName>
        <fullName evidence="3">Protease Do-like 14 isoform X2</fullName>
    </submittedName>
</protein>
<dbReference type="GO" id="GO:0004252">
    <property type="term" value="F:serine-type endopeptidase activity"/>
    <property type="evidence" value="ECO:0007669"/>
    <property type="project" value="InterPro"/>
</dbReference>
<dbReference type="GO" id="GO:0006508">
    <property type="term" value="P:proteolysis"/>
    <property type="evidence" value="ECO:0007669"/>
    <property type="project" value="InterPro"/>
</dbReference>
<accession>A0A8B8LC06</accession>
<dbReference type="InterPro" id="IPR009003">
    <property type="entry name" value="Peptidase_S1_PA"/>
</dbReference>
<dbReference type="PRINTS" id="PR00834">
    <property type="entry name" value="PROTEASES2C"/>
</dbReference>
<comment type="similarity">
    <text evidence="1">Belongs to the peptidase S1C family.</text>
</comment>
<sequence>MLAPYSYRVSSIHLSHITKEASGDVCDGSRPCNCFGRDTIANAVAKVAPAVVYISFPEDYRGIYTGTRECTGTIINKDGTILTCAHMFDPKRHWGSHGKIEVILQDGRRFQGNILDADMHADIAILKINSEIPLPVAKLGSSSGLHPGDWGGSGSPLVNMDGEVVGVCLMTVEGARAFSFAVPIDAVHKITEQFKKSGINPISWSDISKEPSGAFCDESKPHGCFGRHAIASAVAKVGPSVVSITAPLDFFGIPTGTSRGTGTIVYKDGIILTSAHVVDFQSMIGSCRGKVEVTLQDGKTFKGRVLHADRDSDIAIVDINPESPLPEAKIGSSSGLRPGDWVIGLGCPPTLEITATTGIVSCTDRTSEELHSSGMPRKFIQTDCACHVGYSGGPLVNMDGEVIGLNIMKVKDVDGFCFSLPIDFVCKTVEHFKKSRR</sequence>
<dbReference type="AlphaFoldDB" id="A0A8B8LC06"/>